<gene>
    <name evidence="8" type="ORF">SAMN00790413_01121</name>
</gene>
<reference evidence="8 9" key="1">
    <citation type="submission" date="2017-04" db="EMBL/GenBank/DDBJ databases">
        <authorList>
            <person name="Afonso C.L."/>
            <person name="Miller P.J."/>
            <person name="Scott M.A."/>
            <person name="Spackman E."/>
            <person name="Goraichik I."/>
            <person name="Dimitrov K.M."/>
            <person name="Suarez D.L."/>
            <person name="Swayne D.E."/>
        </authorList>
    </citation>
    <scope>NUCLEOTIDE SEQUENCE [LARGE SCALE GENOMIC DNA]</scope>
    <source>
        <strain evidence="8 9">KR-140</strain>
    </source>
</reference>
<dbReference type="STRING" id="695939.SAMN00790413_01121"/>
<evidence type="ECO:0000256" key="1">
    <source>
        <dbReference type="ARBA" id="ARBA00004651"/>
    </source>
</evidence>
<accession>A0A1W1VDL7</accession>
<proteinExistence type="predicted"/>
<dbReference type="Proteomes" id="UP000192582">
    <property type="component" value="Unassembled WGS sequence"/>
</dbReference>
<keyword evidence="3 7" id="KW-0812">Transmembrane</keyword>
<feature type="transmembrane region" description="Helical" evidence="7">
    <location>
        <begin position="359"/>
        <end position="381"/>
    </location>
</feature>
<feature type="transmembrane region" description="Helical" evidence="7">
    <location>
        <begin position="387"/>
        <end position="404"/>
    </location>
</feature>
<sequence>MESGGGGGSTFHASPSTLHARHQGHGVTRLTRYVTRELLPPLLAGTLLFTSVLSFGYFFISSQWLRHVPLSLIGRWIAYQVPDTLVKVLPMAAVLMTVVAFGRLATERELIAIRSGGIGLGRIARPVAVVASFVTALAVWLSLWTAPHANLETRGLYWDVLTGGGLSQLVGKTVDLGNNLTVSIRGYDHQKRELQGVRVERWERDDPRRGTVIFADRGTFENRKLGLYGYQVFTVNYGEAAKLAGVPDNDPAAFRTAVQNVFENVVVPETAEAALNLDTGMSRKQAIAQYADVIGADMEGWPELHRKLTAAGVTPVDRQEARLTLNRKVALPFANLVLALASLPFALRYGRTLGVSLGIALLIAVGYYLVFFAGLTLAGAMPALPEVGVWLANVLFAALGLWQLRRA</sequence>
<dbReference type="Pfam" id="PF03739">
    <property type="entry name" value="LptF_LptG"/>
    <property type="match status" value="1"/>
</dbReference>
<comment type="subcellular location">
    <subcellularLocation>
        <location evidence="1">Cell membrane</location>
        <topology evidence="1">Multi-pass membrane protein</topology>
    </subcellularLocation>
</comment>
<feature type="transmembrane region" description="Helical" evidence="7">
    <location>
        <begin position="127"/>
        <end position="146"/>
    </location>
</feature>
<dbReference type="AlphaFoldDB" id="A0A1W1VDL7"/>
<organism evidence="8 9">
    <name type="scientific">Deinococcus hopiensis KR-140</name>
    <dbReference type="NCBI Taxonomy" id="695939"/>
    <lineage>
        <taxon>Bacteria</taxon>
        <taxon>Thermotogati</taxon>
        <taxon>Deinococcota</taxon>
        <taxon>Deinococci</taxon>
        <taxon>Deinococcales</taxon>
        <taxon>Deinococcaceae</taxon>
        <taxon>Deinococcus</taxon>
    </lineage>
</organism>
<evidence type="ECO:0000256" key="3">
    <source>
        <dbReference type="ARBA" id="ARBA00022692"/>
    </source>
</evidence>
<evidence type="ECO:0000256" key="2">
    <source>
        <dbReference type="ARBA" id="ARBA00022475"/>
    </source>
</evidence>
<dbReference type="PANTHER" id="PTHR33529">
    <property type="entry name" value="SLR0882 PROTEIN-RELATED"/>
    <property type="match status" value="1"/>
</dbReference>
<dbReference type="GO" id="GO:0015920">
    <property type="term" value="P:lipopolysaccharide transport"/>
    <property type="evidence" value="ECO:0007669"/>
    <property type="project" value="TreeGrafter"/>
</dbReference>
<keyword evidence="2" id="KW-1003">Cell membrane</keyword>
<evidence type="ECO:0000256" key="4">
    <source>
        <dbReference type="ARBA" id="ARBA00022989"/>
    </source>
</evidence>
<evidence type="ECO:0000256" key="5">
    <source>
        <dbReference type="ARBA" id="ARBA00023136"/>
    </source>
</evidence>
<dbReference type="PANTHER" id="PTHR33529:SF2">
    <property type="entry name" value="LIPOPOLYSACCHARIDE EXPORT SYSTEM PERMEASE PROTEIN LPTG"/>
    <property type="match status" value="1"/>
</dbReference>
<keyword evidence="9" id="KW-1185">Reference proteome</keyword>
<dbReference type="EMBL" id="FWWU01000009">
    <property type="protein sequence ID" value="SMB91416.1"/>
    <property type="molecule type" value="Genomic_DNA"/>
</dbReference>
<feature type="transmembrane region" description="Helical" evidence="7">
    <location>
        <begin position="88"/>
        <end position="106"/>
    </location>
</feature>
<dbReference type="InterPro" id="IPR005495">
    <property type="entry name" value="LptG/LptF_permease"/>
</dbReference>
<feature type="transmembrane region" description="Helical" evidence="7">
    <location>
        <begin position="38"/>
        <end position="60"/>
    </location>
</feature>
<feature type="transmembrane region" description="Helical" evidence="7">
    <location>
        <begin position="329"/>
        <end position="347"/>
    </location>
</feature>
<evidence type="ECO:0000313" key="8">
    <source>
        <dbReference type="EMBL" id="SMB91416.1"/>
    </source>
</evidence>
<keyword evidence="4 7" id="KW-1133">Transmembrane helix</keyword>
<feature type="region of interest" description="Disordered" evidence="6">
    <location>
        <begin position="1"/>
        <end position="24"/>
    </location>
</feature>
<protein>
    <submittedName>
        <fullName evidence="8">Lipopolysaccharide export system permease protein</fullName>
    </submittedName>
</protein>
<dbReference type="GO" id="GO:0043190">
    <property type="term" value="C:ATP-binding cassette (ABC) transporter complex"/>
    <property type="evidence" value="ECO:0007669"/>
    <property type="project" value="TreeGrafter"/>
</dbReference>
<keyword evidence="5 7" id="KW-0472">Membrane</keyword>
<name>A0A1W1VDL7_9DEIO</name>
<evidence type="ECO:0000256" key="6">
    <source>
        <dbReference type="SAM" id="MobiDB-lite"/>
    </source>
</evidence>
<evidence type="ECO:0000313" key="9">
    <source>
        <dbReference type="Proteomes" id="UP000192582"/>
    </source>
</evidence>
<evidence type="ECO:0000256" key="7">
    <source>
        <dbReference type="SAM" id="Phobius"/>
    </source>
</evidence>